<dbReference type="HOGENOM" id="CLU_2706626_0_0_1"/>
<proteinExistence type="predicted"/>
<keyword evidence="3" id="KW-1185">Reference proteome</keyword>
<reference evidence="3" key="2">
    <citation type="submission" date="2015-01" db="EMBL/GenBank/DDBJ databases">
        <title>Evolutionary Origins and Diversification of the Mycorrhizal Mutualists.</title>
        <authorList>
            <consortium name="DOE Joint Genome Institute"/>
            <consortium name="Mycorrhizal Genomics Consortium"/>
            <person name="Kohler A."/>
            <person name="Kuo A."/>
            <person name="Nagy L.G."/>
            <person name="Floudas D."/>
            <person name="Copeland A."/>
            <person name="Barry K.W."/>
            <person name="Cichocki N."/>
            <person name="Veneault-Fourrey C."/>
            <person name="LaButti K."/>
            <person name="Lindquist E.A."/>
            <person name="Lipzen A."/>
            <person name="Lundell T."/>
            <person name="Morin E."/>
            <person name="Murat C."/>
            <person name="Riley R."/>
            <person name="Ohm R."/>
            <person name="Sun H."/>
            <person name="Tunlid A."/>
            <person name="Henrissat B."/>
            <person name="Grigoriev I.V."/>
            <person name="Hibbett D.S."/>
            <person name="Martin F."/>
        </authorList>
    </citation>
    <scope>NUCLEOTIDE SEQUENCE [LARGE SCALE GENOMIC DNA]</scope>
    <source>
        <strain evidence="3">MUT 4182</strain>
    </source>
</reference>
<reference evidence="2 3" key="1">
    <citation type="submission" date="2014-04" db="EMBL/GenBank/DDBJ databases">
        <authorList>
            <consortium name="DOE Joint Genome Institute"/>
            <person name="Kuo A."/>
            <person name="Girlanda M."/>
            <person name="Perotto S."/>
            <person name="Kohler A."/>
            <person name="Nagy L.G."/>
            <person name="Floudas D."/>
            <person name="Copeland A."/>
            <person name="Barry K.W."/>
            <person name="Cichocki N."/>
            <person name="Veneault-Fourrey C."/>
            <person name="LaButti K."/>
            <person name="Lindquist E.A."/>
            <person name="Lipzen A."/>
            <person name="Lundell T."/>
            <person name="Morin E."/>
            <person name="Murat C."/>
            <person name="Sun H."/>
            <person name="Tunlid A."/>
            <person name="Henrissat B."/>
            <person name="Grigoriev I.V."/>
            <person name="Hibbett D.S."/>
            <person name="Martin F."/>
            <person name="Nordberg H.P."/>
            <person name="Cantor M.N."/>
            <person name="Hua S.X."/>
        </authorList>
    </citation>
    <scope>NUCLEOTIDE SEQUENCE [LARGE SCALE GENOMIC DNA]</scope>
    <source>
        <strain evidence="2 3">MUT 4182</strain>
    </source>
</reference>
<feature type="region of interest" description="Disordered" evidence="1">
    <location>
        <begin position="1"/>
        <end position="43"/>
    </location>
</feature>
<dbReference type="OrthoDB" id="3367070at2759"/>
<dbReference type="AlphaFoldDB" id="A0A0C3L827"/>
<evidence type="ECO:0000313" key="2">
    <source>
        <dbReference type="EMBL" id="KIO17687.1"/>
    </source>
</evidence>
<organism evidence="2 3">
    <name type="scientific">Tulasnella calospora MUT 4182</name>
    <dbReference type="NCBI Taxonomy" id="1051891"/>
    <lineage>
        <taxon>Eukaryota</taxon>
        <taxon>Fungi</taxon>
        <taxon>Dikarya</taxon>
        <taxon>Basidiomycota</taxon>
        <taxon>Agaricomycotina</taxon>
        <taxon>Agaricomycetes</taxon>
        <taxon>Cantharellales</taxon>
        <taxon>Tulasnellaceae</taxon>
        <taxon>Tulasnella</taxon>
    </lineage>
</organism>
<gene>
    <name evidence="2" type="ORF">M407DRAFT_246672</name>
</gene>
<dbReference type="Proteomes" id="UP000054248">
    <property type="component" value="Unassembled WGS sequence"/>
</dbReference>
<evidence type="ECO:0000313" key="3">
    <source>
        <dbReference type="Proteomes" id="UP000054248"/>
    </source>
</evidence>
<dbReference type="EMBL" id="KN823353">
    <property type="protein sequence ID" value="KIO17687.1"/>
    <property type="molecule type" value="Genomic_DNA"/>
</dbReference>
<evidence type="ECO:0000256" key="1">
    <source>
        <dbReference type="SAM" id="MobiDB-lite"/>
    </source>
</evidence>
<accession>A0A0C3L827</accession>
<feature type="compositionally biased region" description="Acidic residues" evidence="1">
    <location>
        <begin position="14"/>
        <end position="26"/>
    </location>
</feature>
<sequence>MDRPPSALGLGGMDEGEDVVMEDDEEREARKAQKQLDRIQSSREDAVRRYDNRLEYLRTKLKSAEIHERLLKK</sequence>
<name>A0A0C3L827_9AGAM</name>
<feature type="compositionally biased region" description="Basic and acidic residues" evidence="1">
    <location>
        <begin position="27"/>
        <end position="43"/>
    </location>
</feature>
<protein>
    <submittedName>
        <fullName evidence="2">Uncharacterized protein</fullName>
    </submittedName>
</protein>